<dbReference type="AlphaFoldDB" id="A0A6J7CN30"/>
<dbReference type="HAMAP" id="MF_00222">
    <property type="entry name" value="Shikimate_DH_AroE"/>
    <property type="match status" value="1"/>
</dbReference>
<reference evidence="4" key="1">
    <citation type="submission" date="2020-05" db="EMBL/GenBank/DDBJ databases">
        <authorList>
            <person name="Chiriac C."/>
            <person name="Salcher M."/>
            <person name="Ghai R."/>
            <person name="Kavagutti S V."/>
        </authorList>
    </citation>
    <scope>NUCLEOTIDE SEQUENCE</scope>
</reference>
<proteinExistence type="inferred from homology"/>
<evidence type="ECO:0000259" key="1">
    <source>
        <dbReference type="Pfam" id="PF01488"/>
    </source>
</evidence>
<dbReference type="EMBL" id="CAFBLU010000001">
    <property type="protein sequence ID" value="CAB4858425.1"/>
    <property type="molecule type" value="Genomic_DNA"/>
</dbReference>
<evidence type="ECO:0000259" key="2">
    <source>
        <dbReference type="Pfam" id="PF08501"/>
    </source>
</evidence>
<dbReference type="Pfam" id="PF08501">
    <property type="entry name" value="Shikimate_dh_N"/>
    <property type="match status" value="1"/>
</dbReference>
<dbReference type="InterPro" id="IPR022893">
    <property type="entry name" value="Shikimate_DH_fam"/>
</dbReference>
<dbReference type="Gene3D" id="3.40.50.10860">
    <property type="entry name" value="Leucine Dehydrogenase, chain A, domain 1"/>
    <property type="match status" value="1"/>
</dbReference>
<gene>
    <name evidence="4" type="ORF">UFOPK3444_00032</name>
</gene>
<evidence type="ECO:0000259" key="3">
    <source>
        <dbReference type="Pfam" id="PF18317"/>
    </source>
</evidence>
<dbReference type="PANTHER" id="PTHR21089">
    <property type="entry name" value="SHIKIMATE DEHYDROGENASE"/>
    <property type="match status" value="1"/>
</dbReference>
<dbReference type="Gene3D" id="3.40.50.720">
    <property type="entry name" value="NAD(P)-binding Rossmann-like Domain"/>
    <property type="match status" value="1"/>
</dbReference>
<dbReference type="InterPro" id="IPR036291">
    <property type="entry name" value="NAD(P)-bd_dom_sf"/>
</dbReference>
<dbReference type="InterPro" id="IPR041121">
    <property type="entry name" value="SDH_C"/>
</dbReference>
<name>A0A6J7CN30_9ZZZZ</name>
<dbReference type="SUPFAM" id="SSF51735">
    <property type="entry name" value="NAD(P)-binding Rossmann-fold domains"/>
    <property type="match status" value="1"/>
</dbReference>
<dbReference type="InterPro" id="IPR006151">
    <property type="entry name" value="Shikm_DH/Glu-tRNA_Rdtase"/>
</dbReference>
<dbReference type="UniPathway" id="UPA00053">
    <property type="reaction ID" value="UER00087"/>
</dbReference>
<protein>
    <submittedName>
        <fullName evidence="4">Unannotated protein</fullName>
    </submittedName>
</protein>
<dbReference type="InterPro" id="IPR046346">
    <property type="entry name" value="Aminoacid_DH-like_N_sf"/>
</dbReference>
<feature type="domain" description="Shikimate dehydrogenase substrate binding N-terminal" evidence="2">
    <location>
        <begin position="6"/>
        <end position="89"/>
    </location>
</feature>
<dbReference type="Pfam" id="PF18317">
    <property type="entry name" value="SDH_C"/>
    <property type="match status" value="1"/>
</dbReference>
<dbReference type="PANTHER" id="PTHR21089:SF1">
    <property type="entry name" value="BIFUNCTIONAL 3-DEHYDROQUINATE DEHYDRATASE_SHIKIMATE DEHYDROGENASE, CHLOROPLASTIC"/>
    <property type="match status" value="1"/>
</dbReference>
<sequence>MPLTGVAGWPVAHSRTPALHAAAFSDLGLEGWESQLLPIPPDVFAETAAALPDSGFVGVNVTIPHKEAALSLADVATDSAAAIGAANTLTFREGVIHAANTDAPAIQAALLDGLESGSLEGLSVLVLGAGGSARAAAYAAVSAGAADVGVWNRTPERAIALAANIDGVAHVAETGRPDVVINATSVGLRPGDEIVDLALEKGDLGDCRLLVDLVYGDHQTPIASLGEELGLPVVDGLEILVRQGALSIEIWTGGRPSLNVLREAVSRAQ</sequence>
<dbReference type="GO" id="GO:0009423">
    <property type="term" value="P:chorismate biosynthetic process"/>
    <property type="evidence" value="ECO:0007669"/>
    <property type="project" value="UniProtKB-UniPathway"/>
</dbReference>
<dbReference type="InterPro" id="IPR013708">
    <property type="entry name" value="Shikimate_DH-bd_N"/>
</dbReference>
<dbReference type="Pfam" id="PF01488">
    <property type="entry name" value="Shikimate_DH"/>
    <property type="match status" value="1"/>
</dbReference>
<feature type="domain" description="Quinate/shikimate 5-dehydrogenase/glutamyl-tRNA reductase" evidence="1">
    <location>
        <begin position="117"/>
        <end position="169"/>
    </location>
</feature>
<evidence type="ECO:0000313" key="4">
    <source>
        <dbReference type="EMBL" id="CAB4858425.1"/>
    </source>
</evidence>
<dbReference type="GO" id="GO:0019632">
    <property type="term" value="P:shikimate metabolic process"/>
    <property type="evidence" value="ECO:0007669"/>
    <property type="project" value="TreeGrafter"/>
</dbReference>
<feature type="domain" description="SDH C-terminal" evidence="3">
    <location>
        <begin position="236"/>
        <end position="265"/>
    </location>
</feature>
<organism evidence="4">
    <name type="scientific">freshwater metagenome</name>
    <dbReference type="NCBI Taxonomy" id="449393"/>
    <lineage>
        <taxon>unclassified sequences</taxon>
        <taxon>metagenomes</taxon>
        <taxon>ecological metagenomes</taxon>
    </lineage>
</organism>
<accession>A0A6J7CN30</accession>
<dbReference type="SUPFAM" id="SSF53223">
    <property type="entry name" value="Aminoacid dehydrogenase-like, N-terminal domain"/>
    <property type="match status" value="1"/>
</dbReference>
<dbReference type="GO" id="GO:0004764">
    <property type="term" value="F:shikimate 3-dehydrogenase (NADP+) activity"/>
    <property type="evidence" value="ECO:0007669"/>
    <property type="project" value="InterPro"/>
</dbReference>